<evidence type="ECO:0000256" key="3">
    <source>
        <dbReference type="ARBA" id="ARBA00022692"/>
    </source>
</evidence>
<feature type="transmembrane region" description="Helical" evidence="6">
    <location>
        <begin position="12"/>
        <end position="34"/>
    </location>
</feature>
<keyword evidence="8" id="KW-1185">Reference proteome</keyword>
<keyword evidence="3 6" id="KW-0812">Transmembrane</keyword>
<evidence type="ECO:0000256" key="2">
    <source>
        <dbReference type="ARBA" id="ARBA00022475"/>
    </source>
</evidence>
<dbReference type="Pfam" id="PF13520">
    <property type="entry name" value="AA_permease_2"/>
    <property type="match status" value="1"/>
</dbReference>
<feature type="transmembrane region" description="Helical" evidence="6">
    <location>
        <begin position="349"/>
        <end position="372"/>
    </location>
</feature>
<evidence type="ECO:0000256" key="1">
    <source>
        <dbReference type="ARBA" id="ARBA00004651"/>
    </source>
</evidence>
<feature type="transmembrane region" description="Helical" evidence="6">
    <location>
        <begin position="154"/>
        <end position="173"/>
    </location>
</feature>
<feature type="transmembrane region" description="Helical" evidence="6">
    <location>
        <begin position="193"/>
        <end position="214"/>
    </location>
</feature>
<dbReference type="InterPro" id="IPR002293">
    <property type="entry name" value="AA/rel_permease1"/>
</dbReference>
<feature type="transmembrane region" description="Helical" evidence="6">
    <location>
        <begin position="417"/>
        <end position="436"/>
    </location>
</feature>
<dbReference type="PIRSF" id="PIRSF006060">
    <property type="entry name" value="AA_transporter"/>
    <property type="match status" value="1"/>
</dbReference>
<sequence length="474" mass="51786">MEEETRMQNKISLFGAVSTGIGMIIATSCFIPLASGASTVGITFIIALILVCMVNMMAAGSIAELNALMPNLTGGLAQYTLVGLGPFVTIVVMVGGYIISNVFAAPAEGAMFANVMANFIGGDIPTSVYSVALTMVLIFVNLRGMTMSALVQTAIASFMVISLFLLGLIGALGLGTGIEVEQAPVLSFSPGDIFPLMTTAFWLFIGSEFIVPLGKDMKNPKRNVPRAMLLSLAIMGIIQCVMVLGFSHYTPWAAVGADDSPHLLYATALLGEPGRWWMIFAALFAAVSTQNSIICSVAEICCGMAKIRLLPAIFQKKNKYGAPYLIIWLLGIATILIETTDISSGEAITFLILCSSLFWMVTYIICHVNVIILRRKMAQAPRSFKMPLFPLFQAIGIVATTYMIYYISTDPDERMLIFKLTFALFLGIGIWALYWVRYHLHLPIFRHIPLPQVMAMENPAYYLTRHPEEIHPKN</sequence>
<dbReference type="Gene3D" id="1.20.1740.10">
    <property type="entry name" value="Amino acid/polyamine transporter I"/>
    <property type="match status" value="1"/>
</dbReference>
<evidence type="ECO:0000256" key="4">
    <source>
        <dbReference type="ARBA" id="ARBA00022989"/>
    </source>
</evidence>
<dbReference type="GO" id="GO:0005886">
    <property type="term" value="C:plasma membrane"/>
    <property type="evidence" value="ECO:0007669"/>
    <property type="project" value="UniProtKB-SubCell"/>
</dbReference>
<evidence type="ECO:0000256" key="5">
    <source>
        <dbReference type="ARBA" id="ARBA00023136"/>
    </source>
</evidence>
<comment type="subcellular location">
    <subcellularLocation>
        <location evidence="1">Cell membrane</location>
        <topology evidence="1">Multi-pass membrane protein</topology>
    </subcellularLocation>
</comment>
<dbReference type="PROSITE" id="PS51257">
    <property type="entry name" value="PROKAR_LIPOPROTEIN"/>
    <property type="match status" value="1"/>
</dbReference>
<comment type="caution">
    <text evidence="7">The sequence shown here is derived from an EMBL/GenBank/DDBJ whole genome shotgun (WGS) entry which is preliminary data.</text>
</comment>
<dbReference type="PANTHER" id="PTHR42770">
    <property type="entry name" value="AMINO ACID TRANSPORTER-RELATED"/>
    <property type="match status" value="1"/>
</dbReference>
<dbReference type="PANTHER" id="PTHR42770:SF12">
    <property type="entry name" value="AMINO ACID TRANSPORTER"/>
    <property type="match status" value="1"/>
</dbReference>
<dbReference type="EMBL" id="JABAFA010000026">
    <property type="protein sequence ID" value="NMD99298.1"/>
    <property type="molecule type" value="Genomic_DNA"/>
</dbReference>
<feature type="transmembrane region" description="Helical" evidence="6">
    <location>
        <begin position="320"/>
        <end position="337"/>
    </location>
</feature>
<feature type="transmembrane region" description="Helical" evidence="6">
    <location>
        <begin position="276"/>
        <end position="300"/>
    </location>
</feature>
<keyword evidence="5 6" id="KW-0472">Membrane</keyword>
<evidence type="ECO:0000256" key="6">
    <source>
        <dbReference type="SAM" id="Phobius"/>
    </source>
</evidence>
<feature type="transmembrane region" description="Helical" evidence="6">
    <location>
        <begin position="226"/>
        <end position="246"/>
    </location>
</feature>
<feature type="transmembrane region" description="Helical" evidence="6">
    <location>
        <begin position="119"/>
        <end position="142"/>
    </location>
</feature>
<keyword evidence="4 6" id="KW-1133">Transmembrane helix</keyword>
<evidence type="ECO:0000313" key="8">
    <source>
        <dbReference type="Proteomes" id="UP000543804"/>
    </source>
</evidence>
<reference evidence="7 8" key="1">
    <citation type="submission" date="2020-04" db="EMBL/GenBank/DDBJ databases">
        <authorList>
            <person name="Hitch T.C.A."/>
            <person name="Wylensek D."/>
            <person name="Clavel T."/>
        </authorList>
    </citation>
    <scope>NUCLEOTIDE SEQUENCE [LARGE SCALE GENOMIC DNA]</scope>
    <source>
        <strain evidence="7 8">PG-130-P53-12</strain>
    </source>
</reference>
<dbReference type="InterPro" id="IPR050367">
    <property type="entry name" value="APC_superfamily"/>
</dbReference>
<dbReference type="AlphaFoldDB" id="A0A848B7V0"/>
<dbReference type="Proteomes" id="UP000543804">
    <property type="component" value="Unassembled WGS sequence"/>
</dbReference>
<name>A0A848B7V0_9FIRM</name>
<evidence type="ECO:0000313" key="7">
    <source>
        <dbReference type="EMBL" id="NMD99298.1"/>
    </source>
</evidence>
<organism evidence="7 8">
    <name type="scientific">Selenomonas bovis</name>
    <dbReference type="NCBI Taxonomy" id="416586"/>
    <lineage>
        <taxon>Bacteria</taxon>
        <taxon>Bacillati</taxon>
        <taxon>Bacillota</taxon>
        <taxon>Negativicutes</taxon>
        <taxon>Selenomonadales</taxon>
        <taxon>Selenomonadaceae</taxon>
        <taxon>Selenomonas</taxon>
    </lineage>
</organism>
<accession>A0A848B7V0</accession>
<proteinExistence type="predicted"/>
<keyword evidence="2" id="KW-1003">Cell membrane</keyword>
<feature type="transmembrane region" description="Helical" evidence="6">
    <location>
        <begin position="384"/>
        <end position="405"/>
    </location>
</feature>
<feature type="transmembrane region" description="Helical" evidence="6">
    <location>
        <begin position="79"/>
        <end position="99"/>
    </location>
</feature>
<feature type="transmembrane region" description="Helical" evidence="6">
    <location>
        <begin position="40"/>
        <end position="58"/>
    </location>
</feature>
<protein>
    <submittedName>
        <fullName evidence="7">APC family permease</fullName>
    </submittedName>
</protein>
<dbReference type="GO" id="GO:0022857">
    <property type="term" value="F:transmembrane transporter activity"/>
    <property type="evidence" value="ECO:0007669"/>
    <property type="project" value="InterPro"/>
</dbReference>
<gene>
    <name evidence="7" type="ORF">HF878_07440</name>
</gene>